<name>A0A0S4JGD0_BODSA</name>
<proteinExistence type="predicted"/>
<protein>
    <submittedName>
        <fullName evidence="1">Bodo-specific multi-copy gene family, putative</fullName>
    </submittedName>
</protein>
<evidence type="ECO:0000313" key="2">
    <source>
        <dbReference type="Proteomes" id="UP000051952"/>
    </source>
</evidence>
<reference evidence="2" key="1">
    <citation type="submission" date="2015-09" db="EMBL/GenBank/DDBJ databases">
        <authorList>
            <consortium name="Pathogen Informatics"/>
        </authorList>
    </citation>
    <scope>NUCLEOTIDE SEQUENCE [LARGE SCALE GENOMIC DNA]</scope>
    <source>
        <strain evidence="2">Lake Konstanz</strain>
    </source>
</reference>
<sequence>MKHIAKTFRSIFRVSSASANLHCVAVSGEEVQRGVSTKGANDLEYYNPHKWPNHWGAADLECLLRSHLVSTDTPPHFETLATLLREGDTKSLTVLLEHYVMPPLLRELDVDTCLAMYLNNHNNSTMRLQERGSEIRSLQWAFSRQPGNEKRTIAFVNSPRGSGKTQLIKWFVSVGCVNEMKTGRAIVRCCSITGASERNSGIPSWMTLLLNTNSIDKALCELIRTHVESVSGFPQDPFKYCDPPTAYATWMSETARYFRIESHNEVTPIIILDSCEALAEHDHAFLVHKSSGKPYSLLEAFCLAIPSPYRILVVGTATQIDMSDPVLLAVTNAIDIGPLSPLSEQGTLSAFRESWETEIGSDVARLLFHWAGGVPWLLRHIAHANHLELFHQFEEVTQCPGVALFWLSRRVASSDQQYVDNDEVLFPHVYSCLLASSTKLRVRSSSDRVAVNPLWRDLCSSHHVLTYDEVMTHSLGSYHPLTGRLASIGAYDRKTCRFVVPPIMFADSAMTRRDVPILPSQLHPFLTPEVVENFDRHLIGHLESHVFKKAFMYAVYARYLLEYWKDATSPWVSLAKVFDGAIHRNQIAAIDRFEVNLSSGVMADDNYQPTLHAVENAATYMGGCDDHHDAYIWCRHRSRAGISFAVPLQLWSSYQSTESQLHFLRKEFVGDVATQEPPLVLLVCATMSDSTFLETLANDAVILINATSMSSIACVQ</sequence>
<dbReference type="VEuPathDB" id="TriTrypDB:BSAL_20755"/>
<keyword evidence="2" id="KW-1185">Reference proteome</keyword>
<evidence type="ECO:0000313" key="1">
    <source>
        <dbReference type="EMBL" id="CUG89376.1"/>
    </source>
</evidence>
<organism evidence="1 2">
    <name type="scientific">Bodo saltans</name>
    <name type="common">Flagellated protozoan</name>
    <dbReference type="NCBI Taxonomy" id="75058"/>
    <lineage>
        <taxon>Eukaryota</taxon>
        <taxon>Discoba</taxon>
        <taxon>Euglenozoa</taxon>
        <taxon>Kinetoplastea</taxon>
        <taxon>Metakinetoplastina</taxon>
        <taxon>Eubodonida</taxon>
        <taxon>Bodonidae</taxon>
        <taxon>Bodo</taxon>
    </lineage>
</organism>
<dbReference type="AlphaFoldDB" id="A0A0S4JGD0"/>
<accession>A0A0S4JGD0</accession>
<dbReference type="EMBL" id="CYKH01001730">
    <property type="protein sequence ID" value="CUG89376.1"/>
    <property type="molecule type" value="Genomic_DNA"/>
</dbReference>
<dbReference type="Proteomes" id="UP000051952">
    <property type="component" value="Unassembled WGS sequence"/>
</dbReference>
<gene>
    <name evidence="1" type="ORF">BSAL_20755</name>
</gene>